<dbReference type="Proteomes" id="UP000799539">
    <property type="component" value="Unassembled WGS sequence"/>
</dbReference>
<name>A0A6A6FLV1_9PEZI</name>
<accession>A0A6A6FLV1</accession>
<sequence>MRGNSAIGHMHTRIGDSIRTDFYSLQNAHEQAAVETNYYQDEPDCDRWNLVSRLNFVVLDSWQKGYRCPAKVSIQCPEFSVCIQRLIVAPIQLFDITITHLRLLTANAYLHFPRCCERARYRTPGPRLLFSDSNDHLSRGATNVNTVVSREMPSGRLGTSAAEVTQHGAESPCGPSNYNSLAYDVVRNAAIRVDGTPVLTISRLDAVKHKCRISEASASTQLHSGSGVERISRSRYEL</sequence>
<keyword evidence="3" id="KW-1185">Reference proteome</keyword>
<gene>
    <name evidence="2" type="ORF">CERZMDRAFT_83016</name>
</gene>
<evidence type="ECO:0000313" key="3">
    <source>
        <dbReference type="Proteomes" id="UP000799539"/>
    </source>
</evidence>
<dbReference type="EMBL" id="ML992668">
    <property type="protein sequence ID" value="KAF2214284.1"/>
    <property type="molecule type" value="Genomic_DNA"/>
</dbReference>
<dbReference type="AlphaFoldDB" id="A0A6A6FLV1"/>
<feature type="region of interest" description="Disordered" evidence="1">
    <location>
        <begin position="218"/>
        <end position="238"/>
    </location>
</feature>
<protein>
    <submittedName>
        <fullName evidence="2">Uncharacterized protein</fullName>
    </submittedName>
</protein>
<organism evidence="2 3">
    <name type="scientific">Cercospora zeae-maydis SCOH1-5</name>
    <dbReference type="NCBI Taxonomy" id="717836"/>
    <lineage>
        <taxon>Eukaryota</taxon>
        <taxon>Fungi</taxon>
        <taxon>Dikarya</taxon>
        <taxon>Ascomycota</taxon>
        <taxon>Pezizomycotina</taxon>
        <taxon>Dothideomycetes</taxon>
        <taxon>Dothideomycetidae</taxon>
        <taxon>Mycosphaerellales</taxon>
        <taxon>Mycosphaerellaceae</taxon>
        <taxon>Cercospora</taxon>
    </lineage>
</organism>
<evidence type="ECO:0000256" key="1">
    <source>
        <dbReference type="SAM" id="MobiDB-lite"/>
    </source>
</evidence>
<reference evidence="2" key="1">
    <citation type="journal article" date="2020" name="Stud. Mycol.">
        <title>101 Dothideomycetes genomes: a test case for predicting lifestyles and emergence of pathogens.</title>
        <authorList>
            <person name="Haridas S."/>
            <person name="Albert R."/>
            <person name="Binder M."/>
            <person name="Bloem J."/>
            <person name="Labutti K."/>
            <person name="Salamov A."/>
            <person name="Andreopoulos B."/>
            <person name="Baker S."/>
            <person name="Barry K."/>
            <person name="Bills G."/>
            <person name="Bluhm B."/>
            <person name="Cannon C."/>
            <person name="Castanera R."/>
            <person name="Culley D."/>
            <person name="Daum C."/>
            <person name="Ezra D."/>
            <person name="Gonzalez J."/>
            <person name="Henrissat B."/>
            <person name="Kuo A."/>
            <person name="Liang C."/>
            <person name="Lipzen A."/>
            <person name="Lutzoni F."/>
            <person name="Magnuson J."/>
            <person name="Mondo S."/>
            <person name="Nolan M."/>
            <person name="Ohm R."/>
            <person name="Pangilinan J."/>
            <person name="Park H.-J."/>
            <person name="Ramirez L."/>
            <person name="Alfaro M."/>
            <person name="Sun H."/>
            <person name="Tritt A."/>
            <person name="Yoshinaga Y."/>
            <person name="Zwiers L.-H."/>
            <person name="Turgeon B."/>
            <person name="Goodwin S."/>
            <person name="Spatafora J."/>
            <person name="Crous P."/>
            <person name="Grigoriev I."/>
        </authorList>
    </citation>
    <scope>NUCLEOTIDE SEQUENCE</scope>
    <source>
        <strain evidence="2">SCOH1-5</strain>
    </source>
</reference>
<proteinExistence type="predicted"/>
<evidence type="ECO:0000313" key="2">
    <source>
        <dbReference type="EMBL" id="KAF2214284.1"/>
    </source>
</evidence>